<dbReference type="InterPro" id="IPR045079">
    <property type="entry name" value="Oxoprolinase-like"/>
</dbReference>
<feature type="domain" description="Hydantoinase A/oxoprolinase" evidence="1">
    <location>
        <begin position="196"/>
        <end position="486"/>
    </location>
</feature>
<dbReference type="Pfam" id="PF01968">
    <property type="entry name" value="Hydantoinase_A"/>
    <property type="match status" value="1"/>
</dbReference>
<evidence type="ECO:0000313" key="5">
    <source>
        <dbReference type="Proteomes" id="UP000663859"/>
    </source>
</evidence>
<dbReference type="SUPFAM" id="SSF53067">
    <property type="entry name" value="Actin-like ATPase domain"/>
    <property type="match status" value="1"/>
</dbReference>
<comment type="caution">
    <text evidence="4">The sequence shown here is derived from an EMBL/GenBank/DDBJ whole genome shotgun (WGS) entry which is preliminary data.</text>
</comment>
<dbReference type="Pfam" id="PF19278">
    <property type="entry name" value="Hydant_A_C"/>
    <property type="match status" value="1"/>
</dbReference>
<feature type="domain" description="Acetophenone carboxylase-like C-terminal" evidence="3">
    <location>
        <begin position="508"/>
        <end position="658"/>
    </location>
</feature>
<protein>
    <submittedName>
        <fullName evidence="4">N-methylhydantoinase A</fullName>
        <ecNumber evidence="4">3.5.2.14</ecNumber>
    </submittedName>
</protein>
<evidence type="ECO:0000259" key="3">
    <source>
        <dbReference type="Pfam" id="PF19278"/>
    </source>
</evidence>
<dbReference type="Proteomes" id="UP000663859">
    <property type="component" value="Unassembled WGS sequence"/>
</dbReference>
<dbReference type="PANTHER" id="PTHR11365:SF23">
    <property type="entry name" value="HYPOTHETICAL 5-OXOPROLINASE (EUROFUNG)-RELATED"/>
    <property type="match status" value="1"/>
</dbReference>
<evidence type="ECO:0000259" key="1">
    <source>
        <dbReference type="Pfam" id="PF01968"/>
    </source>
</evidence>
<dbReference type="EC" id="3.5.2.14" evidence="4"/>
<dbReference type="InterPro" id="IPR002821">
    <property type="entry name" value="Hydantoinase_A"/>
</dbReference>
<dbReference type="EMBL" id="CAJNOB010000071">
    <property type="protein sequence ID" value="CAF0705368.1"/>
    <property type="molecule type" value="Genomic_DNA"/>
</dbReference>
<organism evidence="4 5">
    <name type="scientific">Candidatus Methylacidithermus pantelleriae</name>
    <dbReference type="NCBI Taxonomy" id="2744239"/>
    <lineage>
        <taxon>Bacteria</taxon>
        <taxon>Pseudomonadati</taxon>
        <taxon>Verrucomicrobiota</taxon>
        <taxon>Methylacidiphilae</taxon>
        <taxon>Methylacidiphilales</taxon>
        <taxon>Methylacidiphilaceae</taxon>
        <taxon>Candidatus Methylacidithermus</taxon>
    </lineage>
</organism>
<dbReference type="GO" id="GO:0005829">
    <property type="term" value="C:cytosol"/>
    <property type="evidence" value="ECO:0007669"/>
    <property type="project" value="TreeGrafter"/>
</dbReference>
<evidence type="ECO:0000259" key="2">
    <source>
        <dbReference type="Pfam" id="PF05378"/>
    </source>
</evidence>
<evidence type="ECO:0000313" key="4">
    <source>
        <dbReference type="EMBL" id="CAF0705368.1"/>
    </source>
</evidence>
<dbReference type="InterPro" id="IPR008040">
    <property type="entry name" value="Hydant_A_N"/>
</dbReference>
<dbReference type="GO" id="GO:0047423">
    <property type="term" value="F:N-methylhydantoinase (ATP-hydrolyzing) activity"/>
    <property type="evidence" value="ECO:0007669"/>
    <property type="project" value="UniProtKB-EC"/>
</dbReference>
<reference evidence="4" key="1">
    <citation type="submission" date="2021-02" db="EMBL/GenBank/DDBJ databases">
        <authorList>
            <person name="Cremers G."/>
            <person name="Picone N."/>
        </authorList>
    </citation>
    <scope>NUCLEOTIDE SEQUENCE</scope>
    <source>
        <strain evidence="4">PQ17</strain>
    </source>
</reference>
<keyword evidence="4" id="KW-0378">Hydrolase</keyword>
<sequence>MLQIGIDTGGTFTDFVVADTERIWSFKLPSTPGEPERAVLDGLQQVMEAVPEAQELEVIHGTTVATNTVLERKGARTAFVTTRGFEDLLEIGRQNRRELYRLGPSKATPLVPRQWRWGLAERVLPDGLIEQELDPAEVRALLDSLRKEQIESVAVCFLFSFRKPLHEQVAGEILREAGFPVSLSCEVLPEFREYERASATVLNAYLQQKVTAYLEKLRVGVDRVARSIKRKRFWLMQSNGGWVSPTLAAQFPVRAIFSGPAAGVYGGWTVGQEAGLSRVITLDIGGTSADVSLVDGEIFRTKESTIDGLPLPLPVVDVQSVGAGGGSIAWVDAGGALRVGPQSAGADPGPLCLGRGTEPTVTDAHLVLGRLDPRSLLLGERQEALERSWKGLARFCQRFRGGSGEEDISEVAQGILEIANTHMARAIRAVSLARGWDPRDFILISFGGAGGLHACELAELFGIDEVLVPPLPGLVSAWGALCAETVLDASKTLLCEASAGSLGRWELVFEELEQKLVRELEAEGFAGGEAIFQRYCDLRYRGQSYELTVPWKASFLEEFHSLHGKRYGYAQQNWPVELVTARATVRIPKPKPKGLMVQSEICQEVRSGRAYFLGRDWPVHYVPRSALRPGDELEGPVIVTEYGGTTVIPPGWRGSVDVMGNLRIRRQSQWTRSS</sequence>
<feature type="domain" description="Hydantoinase/oxoprolinase N-terminal" evidence="2">
    <location>
        <begin position="4"/>
        <end position="177"/>
    </location>
</feature>
<dbReference type="InterPro" id="IPR049517">
    <property type="entry name" value="ACX-like_C"/>
</dbReference>
<dbReference type="RefSeq" id="WP_174582659.1">
    <property type="nucleotide sequence ID" value="NZ_CAJNOB010000071.1"/>
</dbReference>
<dbReference type="InterPro" id="IPR043129">
    <property type="entry name" value="ATPase_NBD"/>
</dbReference>
<keyword evidence="5" id="KW-1185">Reference proteome</keyword>
<proteinExistence type="predicted"/>
<dbReference type="Pfam" id="PF05378">
    <property type="entry name" value="Hydant_A_N"/>
    <property type="match status" value="1"/>
</dbReference>
<dbReference type="AlphaFoldDB" id="A0A8J2BT45"/>
<accession>A0A8J2BT45</accession>
<dbReference type="GO" id="GO:0017168">
    <property type="term" value="F:5-oxoprolinase (ATP-hydrolyzing) activity"/>
    <property type="evidence" value="ECO:0007669"/>
    <property type="project" value="TreeGrafter"/>
</dbReference>
<dbReference type="PANTHER" id="PTHR11365">
    <property type="entry name" value="5-OXOPROLINASE RELATED"/>
    <property type="match status" value="1"/>
</dbReference>
<dbReference type="GO" id="GO:0006749">
    <property type="term" value="P:glutathione metabolic process"/>
    <property type="evidence" value="ECO:0007669"/>
    <property type="project" value="TreeGrafter"/>
</dbReference>
<name>A0A8J2BT45_9BACT</name>
<gene>
    <name evidence="4" type="ORF">MPNT_90076</name>
</gene>